<sequence length="275" mass="30786">MVAKKLIAFVAFVMLITLLEQIKSGVHAGRMTKPKKAGRVKVIHTGPRVRKLKKKVEELEKQLASMEPCEPCESAKTEGFLFDSNATTDYLKVEVEGLNKPLVVLTSCTWVKFKDSSPRWEFFWCTLGQHLCLGRASDNLLVRRRGVGFRELNIVIRFNEWSNYCVTTGLDRWKVYVDGTLRESLPAAGIVLKEGNEGKMVYGQFYKDSYYSSENTFNPESCFVGEMAGINVWDRVLSEAEISEMSKSCTSGKGNIVSMADLKVIGGVKKIPASC</sequence>
<evidence type="ECO:0000256" key="1">
    <source>
        <dbReference type="ARBA" id="ARBA00001913"/>
    </source>
</evidence>
<dbReference type="Gene3D" id="2.60.120.200">
    <property type="match status" value="1"/>
</dbReference>
<dbReference type="SUPFAM" id="SSF49899">
    <property type="entry name" value="Concanavalin A-like lectins/glucanases"/>
    <property type="match status" value="1"/>
</dbReference>
<evidence type="ECO:0000256" key="5">
    <source>
        <dbReference type="ARBA" id="ARBA00023180"/>
    </source>
</evidence>
<dbReference type="InterPro" id="IPR013320">
    <property type="entry name" value="ConA-like_dom_sf"/>
</dbReference>
<proteinExistence type="predicted"/>
<evidence type="ECO:0000313" key="9">
    <source>
        <dbReference type="Proteomes" id="UP001159405"/>
    </source>
</evidence>
<feature type="chain" id="PRO_5047317516" description="Pentraxin (PTX) domain-containing protein" evidence="6">
    <location>
        <begin position="29"/>
        <end position="275"/>
    </location>
</feature>
<organism evidence="8 9">
    <name type="scientific">Porites lobata</name>
    <dbReference type="NCBI Taxonomy" id="104759"/>
    <lineage>
        <taxon>Eukaryota</taxon>
        <taxon>Metazoa</taxon>
        <taxon>Cnidaria</taxon>
        <taxon>Anthozoa</taxon>
        <taxon>Hexacorallia</taxon>
        <taxon>Scleractinia</taxon>
        <taxon>Fungiina</taxon>
        <taxon>Poritidae</taxon>
        <taxon>Porites</taxon>
    </lineage>
</organism>
<dbReference type="EMBL" id="CALNXK010000093">
    <property type="protein sequence ID" value="CAH3152302.1"/>
    <property type="molecule type" value="Genomic_DNA"/>
</dbReference>
<keyword evidence="3" id="KW-0106">Calcium</keyword>
<dbReference type="InterPro" id="IPR001759">
    <property type="entry name" value="PTX_dom"/>
</dbReference>
<gene>
    <name evidence="8" type="ORF">PLOB_00048999</name>
</gene>
<dbReference type="PANTHER" id="PTHR19277:SF161">
    <property type="entry name" value="LAMININ G DOMAIN-CONTAINING PROTEIN"/>
    <property type="match status" value="1"/>
</dbReference>
<dbReference type="Pfam" id="PF00354">
    <property type="entry name" value="Pentaxin"/>
    <property type="match status" value="1"/>
</dbReference>
<accession>A0ABN8Q046</accession>
<evidence type="ECO:0000256" key="6">
    <source>
        <dbReference type="SAM" id="SignalP"/>
    </source>
</evidence>
<evidence type="ECO:0000259" key="7">
    <source>
        <dbReference type="SMART" id="SM00159"/>
    </source>
</evidence>
<dbReference type="SMART" id="SM00159">
    <property type="entry name" value="PTX"/>
    <property type="match status" value="1"/>
</dbReference>
<keyword evidence="6" id="KW-0732">Signal</keyword>
<protein>
    <recommendedName>
        <fullName evidence="7">Pentraxin (PTX) domain-containing protein</fullName>
    </recommendedName>
</protein>
<keyword evidence="5" id="KW-0325">Glycoprotein</keyword>
<dbReference type="PANTHER" id="PTHR19277">
    <property type="entry name" value="PENTRAXIN"/>
    <property type="match status" value="1"/>
</dbReference>
<feature type="domain" description="Pentraxin (PTX)" evidence="7">
    <location>
        <begin position="72"/>
        <end position="275"/>
    </location>
</feature>
<dbReference type="Proteomes" id="UP001159405">
    <property type="component" value="Unassembled WGS sequence"/>
</dbReference>
<comment type="caution">
    <text evidence="8">The sequence shown here is derived from an EMBL/GenBank/DDBJ whole genome shotgun (WGS) entry which is preliminary data.</text>
</comment>
<feature type="signal peptide" evidence="6">
    <location>
        <begin position="1"/>
        <end position="28"/>
    </location>
</feature>
<name>A0ABN8Q046_9CNID</name>
<comment type="cofactor">
    <cofactor evidence="1">
        <name>Ca(2+)</name>
        <dbReference type="ChEBI" id="CHEBI:29108"/>
    </cofactor>
</comment>
<evidence type="ECO:0000256" key="4">
    <source>
        <dbReference type="ARBA" id="ARBA00023157"/>
    </source>
</evidence>
<reference evidence="8 9" key="1">
    <citation type="submission" date="2022-05" db="EMBL/GenBank/DDBJ databases">
        <authorList>
            <consortium name="Genoscope - CEA"/>
            <person name="William W."/>
        </authorList>
    </citation>
    <scope>NUCLEOTIDE SEQUENCE [LARGE SCALE GENOMIC DNA]</scope>
</reference>
<keyword evidence="4" id="KW-1015">Disulfide bond</keyword>
<keyword evidence="2" id="KW-0479">Metal-binding</keyword>
<dbReference type="InterPro" id="IPR051360">
    <property type="entry name" value="Neuronal_Pentraxin_Related"/>
</dbReference>
<evidence type="ECO:0000313" key="8">
    <source>
        <dbReference type="EMBL" id="CAH3152302.1"/>
    </source>
</evidence>
<evidence type="ECO:0000256" key="2">
    <source>
        <dbReference type="ARBA" id="ARBA00022723"/>
    </source>
</evidence>
<evidence type="ECO:0000256" key="3">
    <source>
        <dbReference type="ARBA" id="ARBA00022837"/>
    </source>
</evidence>
<keyword evidence="9" id="KW-1185">Reference proteome</keyword>